<comment type="caution">
    <text evidence="2">The sequence shown here is derived from an EMBL/GenBank/DDBJ whole genome shotgun (WGS) entry which is preliminary data.</text>
</comment>
<proteinExistence type="predicted"/>
<dbReference type="Proteomes" id="UP001595420">
    <property type="component" value="Unassembled WGS sequence"/>
</dbReference>
<feature type="region of interest" description="Disordered" evidence="1">
    <location>
        <begin position="115"/>
        <end position="136"/>
    </location>
</feature>
<evidence type="ECO:0000313" key="2">
    <source>
        <dbReference type="EMBL" id="MFC3002888.1"/>
    </source>
</evidence>
<keyword evidence="3" id="KW-1185">Reference proteome</keyword>
<name>A0ABV7BZW5_9PROT</name>
<reference evidence="3" key="1">
    <citation type="journal article" date="2019" name="Int. J. Syst. Evol. Microbiol.">
        <title>The Global Catalogue of Microorganisms (GCM) 10K type strain sequencing project: providing services to taxonomists for standard genome sequencing and annotation.</title>
        <authorList>
            <consortium name="The Broad Institute Genomics Platform"/>
            <consortium name="The Broad Institute Genome Sequencing Center for Infectious Disease"/>
            <person name="Wu L."/>
            <person name="Ma J."/>
        </authorList>
    </citation>
    <scope>NUCLEOTIDE SEQUENCE [LARGE SCALE GENOMIC DNA]</scope>
    <source>
        <strain evidence="3">CGMCC 1.16855</strain>
    </source>
</reference>
<evidence type="ECO:0000313" key="3">
    <source>
        <dbReference type="Proteomes" id="UP001595420"/>
    </source>
</evidence>
<protein>
    <submittedName>
        <fullName evidence="2">Uncharacterized protein</fullName>
    </submittedName>
</protein>
<dbReference type="EMBL" id="JBHRSB010000008">
    <property type="protein sequence ID" value="MFC3002888.1"/>
    <property type="molecule type" value="Genomic_DNA"/>
</dbReference>
<organism evidence="2 3">
    <name type="scientific">Falsiroseomonas tokyonensis</name>
    <dbReference type="NCBI Taxonomy" id="430521"/>
    <lineage>
        <taxon>Bacteria</taxon>
        <taxon>Pseudomonadati</taxon>
        <taxon>Pseudomonadota</taxon>
        <taxon>Alphaproteobacteria</taxon>
        <taxon>Acetobacterales</taxon>
        <taxon>Roseomonadaceae</taxon>
        <taxon>Falsiroseomonas</taxon>
    </lineage>
</organism>
<dbReference type="RefSeq" id="WP_216839121.1">
    <property type="nucleotide sequence ID" value="NZ_JAFNJS010000008.1"/>
</dbReference>
<gene>
    <name evidence="2" type="ORF">ACFOD3_23520</name>
</gene>
<evidence type="ECO:0000256" key="1">
    <source>
        <dbReference type="SAM" id="MobiDB-lite"/>
    </source>
</evidence>
<sequence length="460" mass="46603">MQESGLAPYGLYPEAVIPDGYVLGSALERPALVAGGAPRGGVGLVTMTARSPSAVTATPPVVLVTNDALGANVAVTRAHTPSGVTSLERLVDGIYAEIAQNQPRYRYETRSLRVSSGGTNTIRNPRGEGATAPTTVPTNWSVSLSSGLTTTVISTQFRDGVPTVTLRVAGTSTGTFWRLVFDTTTAIVAAAGQTWTASLFCRVASAPNPPNTYAVRFSGRSTGGGVEHEASSTAFTPTATLGRYSGSTTLANASTARIQQALSIGITNGVAYDFTIEIGAPDLKQSPLLSSATMPPTAAPQASTRGIDVPIWTPSAFPPRGCIVLLGTLDALAGVSALGLLQLDGGTDSNRLVARVAAGGGQPEMLVITGGVTTATLTLSDTLAAATPFRALVAWSPGGVRFGTSTGGVVSAGVALPPGLLRGLLGHANAAGTLPMGGELVADFFDTWPSEAEAAALLAA</sequence>
<accession>A0ABV7BZW5</accession>